<evidence type="ECO:0000256" key="6">
    <source>
        <dbReference type="ARBA" id="ARBA00023136"/>
    </source>
</evidence>
<dbReference type="PROSITE" id="PS00216">
    <property type="entry name" value="SUGAR_TRANSPORT_1"/>
    <property type="match status" value="1"/>
</dbReference>
<feature type="domain" description="Major facilitator superfamily (MFS) profile" evidence="8">
    <location>
        <begin position="1"/>
        <end position="377"/>
    </location>
</feature>
<dbReference type="GO" id="GO:0022857">
    <property type="term" value="F:transmembrane transporter activity"/>
    <property type="evidence" value="ECO:0007669"/>
    <property type="project" value="InterPro"/>
</dbReference>
<reference evidence="9 10" key="1">
    <citation type="journal article" date="2017" name="ISME J.">
        <title>Energy and carbon metabolisms in a deep terrestrial subsurface fluid microbial community.</title>
        <authorList>
            <person name="Momper L."/>
            <person name="Jungbluth S.P."/>
            <person name="Lee M.D."/>
            <person name="Amend J.P."/>
        </authorList>
    </citation>
    <scope>NUCLEOTIDE SEQUENCE [LARGE SCALE GENOMIC DNA]</scope>
    <source>
        <strain evidence="9">SURF_5</strain>
    </source>
</reference>
<accession>A0A3A4NJ72</accession>
<organism evidence="9 10">
    <name type="scientific">Abyssobacteria bacterium (strain SURF_5)</name>
    <dbReference type="NCBI Taxonomy" id="2093360"/>
    <lineage>
        <taxon>Bacteria</taxon>
        <taxon>Pseudomonadati</taxon>
        <taxon>Candidatus Hydrogenedentota</taxon>
        <taxon>Candidatus Abyssobacteria</taxon>
    </lineage>
</organism>
<feature type="transmembrane region" description="Helical" evidence="7">
    <location>
        <begin position="26"/>
        <end position="44"/>
    </location>
</feature>
<evidence type="ECO:0000313" key="10">
    <source>
        <dbReference type="Proteomes" id="UP000265882"/>
    </source>
</evidence>
<keyword evidence="6 7" id="KW-0472">Membrane</keyword>
<feature type="transmembrane region" description="Helical" evidence="7">
    <location>
        <begin position="80"/>
        <end position="102"/>
    </location>
</feature>
<dbReference type="InterPro" id="IPR005829">
    <property type="entry name" value="Sugar_transporter_CS"/>
</dbReference>
<evidence type="ECO:0000256" key="5">
    <source>
        <dbReference type="ARBA" id="ARBA00022989"/>
    </source>
</evidence>
<name>A0A3A4NJ72_ABYX5</name>
<dbReference type="Pfam" id="PF07690">
    <property type="entry name" value="MFS_1"/>
    <property type="match status" value="1"/>
</dbReference>
<feature type="transmembrane region" description="Helical" evidence="7">
    <location>
        <begin position="198"/>
        <end position="214"/>
    </location>
</feature>
<feature type="transmembrane region" description="Helical" evidence="7">
    <location>
        <begin position="288"/>
        <end position="307"/>
    </location>
</feature>
<evidence type="ECO:0000313" key="9">
    <source>
        <dbReference type="EMBL" id="RJP14861.1"/>
    </source>
</evidence>
<feature type="transmembrane region" description="Helical" evidence="7">
    <location>
        <begin position="114"/>
        <end position="136"/>
    </location>
</feature>
<evidence type="ECO:0000256" key="4">
    <source>
        <dbReference type="ARBA" id="ARBA00022692"/>
    </source>
</evidence>
<sequence length="391" mass="41192">MQLFTSIGMLSIPLLATELRASSLELGVIGAFGSATYAATVVFAGTLSDRFGRKRVIICGTLLTAVVLAFMPLSSTPVHLIFLNVSLGCSTAFFWPVLEAWLSDGASSEEVGKGLGGFNVSWSAGACLGPLMGGILYTRSSALALLLAAAGVCLVAYIAYQNKNVTAASPLISATKLDSIQIDQSTAEPIAGPTNGKSLLYAIWMANFTSWFVMSEIRMLFPKLGVDVLGMQPWVIGLLIFALGFSLTATFYLMGVSRLWRNSPRPLIFAQILIIVFLLAMTGSTSAVTLSIVFCGLGVGFGIAYSYSLYYSVVGSLEKGAGSGRHEMVLGMGAVLGPLLGGGVTEIFSTLRAPYILGAVLVFISLGAQLRIFSANRESALIRTSPRADAD</sequence>
<evidence type="ECO:0000256" key="1">
    <source>
        <dbReference type="ARBA" id="ARBA00004651"/>
    </source>
</evidence>
<dbReference type="PROSITE" id="PS50850">
    <property type="entry name" value="MFS"/>
    <property type="match status" value="1"/>
</dbReference>
<evidence type="ECO:0000256" key="2">
    <source>
        <dbReference type="ARBA" id="ARBA00022448"/>
    </source>
</evidence>
<dbReference type="InterPro" id="IPR020846">
    <property type="entry name" value="MFS_dom"/>
</dbReference>
<protein>
    <submittedName>
        <fullName evidence="9">MFS transporter</fullName>
    </submittedName>
</protein>
<feature type="transmembrane region" description="Helical" evidence="7">
    <location>
        <begin position="328"/>
        <end position="349"/>
    </location>
</feature>
<dbReference type="Gene3D" id="1.20.1250.20">
    <property type="entry name" value="MFS general substrate transporter like domains"/>
    <property type="match status" value="2"/>
</dbReference>
<feature type="transmembrane region" description="Helical" evidence="7">
    <location>
        <begin position="355"/>
        <end position="373"/>
    </location>
</feature>
<proteinExistence type="predicted"/>
<dbReference type="PANTHER" id="PTHR23517">
    <property type="entry name" value="RESISTANCE PROTEIN MDTM, PUTATIVE-RELATED-RELATED"/>
    <property type="match status" value="1"/>
</dbReference>
<dbReference type="AlphaFoldDB" id="A0A3A4NJ72"/>
<feature type="transmembrane region" description="Helical" evidence="7">
    <location>
        <begin position="266"/>
        <end position="282"/>
    </location>
</feature>
<dbReference type="InterPro" id="IPR011701">
    <property type="entry name" value="MFS"/>
</dbReference>
<keyword evidence="5 7" id="KW-1133">Transmembrane helix</keyword>
<keyword evidence="2" id="KW-0813">Transport</keyword>
<feature type="transmembrane region" description="Helical" evidence="7">
    <location>
        <begin position="56"/>
        <end position="74"/>
    </location>
</feature>
<feature type="transmembrane region" description="Helical" evidence="7">
    <location>
        <begin position="234"/>
        <end position="254"/>
    </location>
</feature>
<dbReference type="InterPro" id="IPR050171">
    <property type="entry name" value="MFS_Transporters"/>
</dbReference>
<keyword evidence="4 7" id="KW-0812">Transmembrane</keyword>
<dbReference type="InterPro" id="IPR036259">
    <property type="entry name" value="MFS_trans_sf"/>
</dbReference>
<dbReference type="Proteomes" id="UP000265882">
    <property type="component" value="Unassembled WGS sequence"/>
</dbReference>
<evidence type="ECO:0000256" key="3">
    <source>
        <dbReference type="ARBA" id="ARBA00022475"/>
    </source>
</evidence>
<gene>
    <name evidence="9" type="ORF">C4520_20950</name>
</gene>
<evidence type="ECO:0000256" key="7">
    <source>
        <dbReference type="SAM" id="Phobius"/>
    </source>
</evidence>
<comment type="subcellular location">
    <subcellularLocation>
        <location evidence="1">Cell membrane</location>
        <topology evidence="1">Multi-pass membrane protein</topology>
    </subcellularLocation>
</comment>
<keyword evidence="3" id="KW-1003">Cell membrane</keyword>
<feature type="transmembrane region" description="Helical" evidence="7">
    <location>
        <begin position="142"/>
        <end position="160"/>
    </location>
</feature>
<evidence type="ECO:0000259" key="8">
    <source>
        <dbReference type="PROSITE" id="PS50850"/>
    </source>
</evidence>
<dbReference type="SUPFAM" id="SSF103473">
    <property type="entry name" value="MFS general substrate transporter"/>
    <property type="match status" value="1"/>
</dbReference>
<comment type="caution">
    <text evidence="9">The sequence shown here is derived from an EMBL/GenBank/DDBJ whole genome shotgun (WGS) entry which is preliminary data.</text>
</comment>
<dbReference type="GO" id="GO:0005886">
    <property type="term" value="C:plasma membrane"/>
    <property type="evidence" value="ECO:0007669"/>
    <property type="project" value="UniProtKB-SubCell"/>
</dbReference>
<dbReference type="EMBL" id="QZKU01000141">
    <property type="protein sequence ID" value="RJP14861.1"/>
    <property type="molecule type" value="Genomic_DNA"/>
</dbReference>